<dbReference type="Proteomes" id="UP001459277">
    <property type="component" value="Unassembled WGS sequence"/>
</dbReference>
<evidence type="ECO:0000256" key="2">
    <source>
        <dbReference type="ARBA" id="ARBA00022737"/>
    </source>
</evidence>
<keyword evidence="2" id="KW-0677">Repeat</keyword>
<dbReference type="PANTHER" id="PTHR11017">
    <property type="entry name" value="LEUCINE-RICH REPEAT-CONTAINING PROTEIN"/>
    <property type="match status" value="1"/>
</dbReference>
<dbReference type="Gene3D" id="3.80.10.10">
    <property type="entry name" value="Ribonuclease Inhibitor"/>
    <property type="match status" value="2"/>
</dbReference>
<dbReference type="SUPFAM" id="SSF52058">
    <property type="entry name" value="L domain-like"/>
    <property type="match status" value="1"/>
</dbReference>
<evidence type="ECO:0000259" key="3">
    <source>
        <dbReference type="Pfam" id="PF20160"/>
    </source>
</evidence>
<accession>A0AAW2DI48</accession>
<dbReference type="InterPro" id="IPR044974">
    <property type="entry name" value="Disease_R_plants"/>
</dbReference>
<evidence type="ECO:0000256" key="1">
    <source>
        <dbReference type="ARBA" id="ARBA00022614"/>
    </source>
</evidence>
<organism evidence="4 5">
    <name type="scientific">Lithocarpus litseifolius</name>
    <dbReference type="NCBI Taxonomy" id="425828"/>
    <lineage>
        <taxon>Eukaryota</taxon>
        <taxon>Viridiplantae</taxon>
        <taxon>Streptophyta</taxon>
        <taxon>Embryophyta</taxon>
        <taxon>Tracheophyta</taxon>
        <taxon>Spermatophyta</taxon>
        <taxon>Magnoliopsida</taxon>
        <taxon>eudicotyledons</taxon>
        <taxon>Gunneridae</taxon>
        <taxon>Pentapetalae</taxon>
        <taxon>rosids</taxon>
        <taxon>fabids</taxon>
        <taxon>Fagales</taxon>
        <taxon>Fagaceae</taxon>
        <taxon>Lithocarpus</taxon>
    </lineage>
</organism>
<name>A0AAW2DI48_9ROSI</name>
<keyword evidence="5" id="KW-1185">Reference proteome</keyword>
<feature type="domain" description="C-JID" evidence="3">
    <location>
        <begin position="313"/>
        <end position="445"/>
    </location>
</feature>
<comment type="caution">
    <text evidence="4">The sequence shown here is derived from an EMBL/GenBank/DDBJ whole genome shotgun (WGS) entry which is preliminary data.</text>
</comment>
<protein>
    <recommendedName>
        <fullName evidence="3">C-JID domain-containing protein</fullName>
    </recommendedName>
</protein>
<proteinExistence type="predicted"/>
<evidence type="ECO:0000313" key="4">
    <source>
        <dbReference type="EMBL" id="KAL0008331.1"/>
    </source>
</evidence>
<dbReference type="EMBL" id="JAZDWU010000003">
    <property type="protein sequence ID" value="KAL0008331.1"/>
    <property type="molecule type" value="Genomic_DNA"/>
</dbReference>
<reference evidence="4 5" key="1">
    <citation type="submission" date="2024-01" db="EMBL/GenBank/DDBJ databases">
        <title>A telomere-to-telomere, gap-free genome of sweet tea (Lithocarpus litseifolius).</title>
        <authorList>
            <person name="Zhou J."/>
        </authorList>
    </citation>
    <scope>NUCLEOTIDE SEQUENCE [LARGE SCALE GENOMIC DNA]</scope>
    <source>
        <strain evidence="4">Zhou-2022a</strain>
        <tissue evidence="4">Leaf</tissue>
    </source>
</reference>
<gene>
    <name evidence="4" type="ORF">SO802_009833</name>
</gene>
<dbReference type="PANTHER" id="PTHR11017:SF527">
    <property type="entry name" value="TMV RESISTANCE PROTEIN N-LIKE"/>
    <property type="match status" value="1"/>
</dbReference>
<dbReference type="Pfam" id="PF20160">
    <property type="entry name" value="C-JID"/>
    <property type="match status" value="1"/>
</dbReference>
<dbReference type="InterPro" id="IPR032675">
    <property type="entry name" value="LRR_dom_sf"/>
</dbReference>
<dbReference type="InterPro" id="IPR045344">
    <property type="entry name" value="C-JID"/>
</dbReference>
<dbReference type="GO" id="GO:0006952">
    <property type="term" value="P:defense response"/>
    <property type="evidence" value="ECO:0007669"/>
    <property type="project" value="InterPro"/>
</dbReference>
<evidence type="ECO:0000313" key="5">
    <source>
        <dbReference type="Proteomes" id="UP001459277"/>
    </source>
</evidence>
<keyword evidence="1" id="KW-0433">Leucine-rich repeat</keyword>
<sequence>MGNLRLLIVDNMSILNGLNHLPNDPRFLDWFGYSSKVLPSNFQPRELVEHNLQFNEIKYLWEGVKYLDKLKCMDLSYSARLVHTPDFNGFPRLERLILSCCTNLVDIHPSIGQLKRLVVLRLEHCESLTNLPSMSTEMESLQILNLFGCYQLREIPEFNGILKSLSDLYLGRTGIKTLPSSIKCLTAVTSLNLEDCLDLNCLPSNMNGLISLERFILTGFFHLYDLPKSIWKIECLKEIELIGTSIWKLPSANDVWKDRLKEQFGRNMPAMYVKIPGSSGPSFDELSRRAAFTILNRYLHGLLRGKTEFQTIIPGYGIPRWITYPFGRDSTRIALRPNWCNSKWMGFILSAHIYVIKGRFGLGVRVKALGDIPHSQYASKTFFGITASPRITHYNCLLYLCRDDWFAAVPNVDQCSLIEVVFENYGSIREVMHCGVGLVYEQDVEEFNQKIAQTGESPCL</sequence>
<dbReference type="AlphaFoldDB" id="A0AAW2DI48"/>